<proteinExistence type="predicted"/>
<accession>A0A1B8SL12</accession>
<organism evidence="1 2">
    <name type="scientific">Mycolicibacter kumamotonensis</name>
    <dbReference type="NCBI Taxonomy" id="354243"/>
    <lineage>
        <taxon>Bacteria</taxon>
        <taxon>Bacillati</taxon>
        <taxon>Actinomycetota</taxon>
        <taxon>Actinomycetes</taxon>
        <taxon>Mycobacteriales</taxon>
        <taxon>Mycobacteriaceae</taxon>
        <taxon>Mycolicibacter</taxon>
    </lineage>
</organism>
<dbReference type="EMBL" id="LFOE01000001">
    <property type="protein sequence ID" value="OBY33425.1"/>
    <property type="molecule type" value="Genomic_DNA"/>
</dbReference>
<gene>
    <name evidence="1" type="ORF">ACT18_00225</name>
</gene>
<comment type="caution">
    <text evidence="1">The sequence shown here is derived from an EMBL/GenBank/DDBJ whole genome shotgun (WGS) entry which is preliminary data.</text>
</comment>
<keyword evidence="2" id="KW-1185">Reference proteome</keyword>
<evidence type="ECO:0000313" key="2">
    <source>
        <dbReference type="Proteomes" id="UP000092668"/>
    </source>
</evidence>
<dbReference type="RefSeq" id="WP_065286682.1">
    <property type="nucleotide sequence ID" value="NZ_LFOE01000001.1"/>
</dbReference>
<name>A0A1B8SL12_9MYCO</name>
<protein>
    <submittedName>
        <fullName evidence="1">Uncharacterized protein</fullName>
    </submittedName>
</protein>
<dbReference type="Proteomes" id="UP000092668">
    <property type="component" value="Unassembled WGS sequence"/>
</dbReference>
<sequence>MTAVVPEIVWAPEVDPNYPVTPPAEPIEVITEADIDWVAEIEAADEEELEAIAYYDEVRSCCGGRDPWCGHYHHFPPAIEREY</sequence>
<dbReference type="AlphaFoldDB" id="A0A1B8SL12"/>
<evidence type="ECO:0000313" key="1">
    <source>
        <dbReference type="EMBL" id="OBY33425.1"/>
    </source>
</evidence>
<reference evidence="1 2" key="1">
    <citation type="submission" date="2015-06" db="EMBL/GenBank/DDBJ databases">
        <title>Genome sequence of Mycobacterium kumamotonense strain Roo.</title>
        <authorList>
            <person name="Greninger A.L."/>
            <person name="Cunningham G."/>
            <person name="Miller S."/>
        </authorList>
    </citation>
    <scope>NUCLEOTIDE SEQUENCE [LARGE SCALE GENOMIC DNA]</scope>
    <source>
        <strain evidence="1 2">Roo</strain>
    </source>
</reference>